<feature type="compositionally biased region" description="Basic and acidic residues" evidence="1">
    <location>
        <begin position="84"/>
        <end position="95"/>
    </location>
</feature>
<dbReference type="GeneID" id="63806235"/>
<dbReference type="EMBL" id="MCFD01000001">
    <property type="protein sequence ID" value="ORX73780.1"/>
    <property type="molecule type" value="Genomic_DNA"/>
</dbReference>
<dbReference type="Proteomes" id="UP000193922">
    <property type="component" value="Unassembled WGS sequence"/>
</dbReference>
<feature type="region of interest" description="Disordered" evidence="1">
    <location>
        <begin position="74"/>
        <end position="95"/>
    </location>
</feature>
<name>A0A1Y1WJM5_9FUNG</name>
<sequence length="118" mass="13470">MAVGVNPDMQARFAQHRRKIIVKSAAACAEKGTGDGWPSRHAQRAIQGITLTTSRFQQYIAHVATMRRMHCAFSSRNHSRQHKERVVDNDDSREAEGRKTTYLVRYSWVRRFAIAGTL</sequence>
<comment type="caution">
    <text evidence="2">The sequence shown here is derived from an EMBL/GenBank/DDBJ whole genome shotgun (WGS) entry which is preliminary data.</text>
</comment>
<organism evidence="2 3">
    <name type="scientific">Linderina pennispora</name>
    <dbReference type="NCBI Taxonomy" id="61395"/>
    <lineage>
        <taxon>Eukaryota</taxon>
        <taxon>Fungi</taxon>
        <taxon>Fungi incertae sedis</taxon>
        <taxon>Zoopagomycota</taxon>
        <taxon>Kickxellomycotina</taxon>
        <taxon>Kickxellomycetes</taxon>
        <taxon>Kickxellales</taxon>
        <taxon>Kickxellaceae</taxon>
        <taxon>Linderina</taxon>
    </lineage>
</organism>
<proteinExistence type="predicted"/>
<dbReference type="AlphaFoldDB" id="A0A1Y1WJM5"/>
<dbReference type="RefSeq" id="XP_040746991.1">
    <property type="nucleotide sequence ID" value="XM_040889587.1"/>
</dbReference>
<protein>
    <submittedName>
        <fullName evidence="2">Uncharacterized protein</fullName>
    </submittedName>
</protein>
<evidence type="ECO:0000313" key="3">
    <source>
        <dbReference type="Proteomes" id="UP000193922"/>
    </source>
</evidence>
<accession>A0A1Y1WJM5</accession>
<evidence type="ECO:0000313" key="2">
    <source>
        <dbReference type="EMBL" id="ORX73780.1"/>
    </source>
</evidence>
<keyword evidence="3" id="KW-1185">Reference proteome</keyword>
<gene>
    <name evidence="2" type="ORF">DL89DRAFT_280328</name>
</gene>
<reference evidence="2 3" key="1">
    <citation type="submission" date="2016-07" db="EMBL/GenBank/DDBJ databases">
        <title>Pervasive Adenine N6-methylation of Active Genes in Fungi.</title>
        <authorList>
            <consortium name="DOE Joint Genome Institute"/>
            <person name="Mondo S.J."/>
            <person name="Dannebaum R.O."/>
            <person name="Kuo R.C."/>
            <person name="Labutti K."/>
            <person name="Haridas S."/>
            <person name="Kuo A."/>
            <person name="Salamov A."/>
            <person name="Ahrendt S.R."/>
            <person name="Lipzen A."/>
            <person name="Sullivan W."/>
            <person name="Andreopoulos W.B."/>
            <person name="Clum A."/>
            <person name="Lindquist E."/>
            <person name="Daum C."/>
            <person name="Ramamoorthy G.K."/>
            <person name="Gryganskyi A."/>
            <person name="Culley D."/>
            <person name="Magnuson J.K."/>
            <person name="James T.Y."/>
            <person name="O'Malley M.A."/>
            <person name="Stajich J.E."/>
            <person name="Spatafora J.W."/>
            <person name="Visel A."/>
            <person name="Grigoriev I.V."/>
        </authorList>
    </citation>
    <scope>NUCLEOTIDE SEQUENCE [LARGE SCALE GENOMIC DNA]</scope>
    <source>
        <strain evidence="2 3">ATCC 12442</strain>
    </source>
</reference>
<evidence type="ECO:0000256" key="1">
    <source>
        <dbReference type="SAM" id="MobiDB-lite"/>
    </source>
</evidence>